<evidence type="ECO:0000259" key="3">
    <source>
        <dbReference type="Pfam" id="PF22570"/>
    </source>
</evidence>
<dbReference type="GO" id="GO:0016020">
    <property type="term" value="C:membrane"/>
    <property type="evidence" value="ECO:0007669"/>
    <property type="project" value="InterPro"/>
</dbReference>
<gene>
    <name evidence="4" type="ORF">JZ786_18105</name>
</gene>
<feature type="transmembrane region" description="Helical" evidence="1">
    <location>
        <begin position="32"/>
        <end position="52"/>
    </location>
</feature>
<accession>A0A9X7Z6H8</accession>
<dbReference type="NCBIfam" id="NF040535">
    <property type="entry name" value="LiaF_C_term"/>
    <property type="match status" value="1"/>
</dbReference>
<dbReference type="KEGG" id="afx:JZ786_18105"/>
<dbReference type="Pfam" id="PF22570">
    <property type="entry name" value="LiaF-TM"/>
    <property type="match status" value="1"/>
</dbReference>
<feature type="domain" description="Cell wall-active antibiotics response LiaF-like C-terminal" evidence="2">
    <location>
        <begin position="149"/>
        <end position="261"/>
    </location>
</feature>
<dbReference type="RefSeq" id="WP_206655750.1">
    <property type="nucleotide sequence ID" value="NZ_CP071182.1"/>
</dbReference>
<feature type="transmembrane region" description="Helical" evidence="1">
    <location>
        <begin position="81"/>
        <end position="105"/>
    </location>
</feature>
<evidence type="ECO:0000256" key="1">
    <source>
        <dbReference type="SAM" id="Phobius"/>
    </source>
</evidence>
<feature type="domain" description="LiaF transmembrane" evidence="3">
    <location>
        <begin position="6"/>
        <end position="109"/>
    </location>
</feature>
<proteinExistence type="predicted"/>
<sequence length="264" mass="29321">MRTSSWIGVILVFGGLLYLLSEFHIVGIASGIWTFHALWPLFLVALGLGRTVQRGRVRLGALVVALFGVFLFLHNSGLSPVLAAVSATGVFWASVLIFVGLQVFFPSPFRRRGPKISVHIDGKEHDVVWKDAFGDWGGWKAPRTANRHWIGDVSLGSQPWVLKDLDIWHGIGDVRINLATAHLEDKTYELRIEGWIGDVRVLVPASLPIETNVEMNIGDVNIFEHAESGTGRCVHYQDVAFDTASKRVRLNVRLKIGDVQIVRV</sequence>
<keyword evidence="5" id="KW-1185">Reference proteome</keyword>
<organism evidence="4 5">
    <name type="scientific">Alicyclobacillus mengziensis</name>
    <dbReference type="NCBI Taxonomy" id="2931921"/>
    <lineage>
        <taxon>Bacteria</taxon>
        <taxon>Bacillati</taxon>
        <taxon>Bacillota</taxon>
        <taxon>Bacilli</taxon>
        <taxon>Bacillales</taxon>
        <taxon>Alicyclobacillaceae</taxon>
        <taxon>Alicyclobacillus</taxon>
    </lineage>
</organism>
<dbReference type="InterPro" id="IPR024425">
    <property type="entry name" value="LiaF-like_C"/>
</dbReference>
<feature type="transmembrane region" description="Helical" evidence="1">
    <location>
        <begin position="7"/>
        <end position="26"/>
    </location>
</feature>
<keyword evidence="1" id="KW-0812">Transmembrane</keyword>
<name>A0A9X7Z6H8_9BACL</name>
<dbReference type="Proteomes" id="UP000663505">
    <property type="component" value="Chromosome"/>
</dbReference>
<keyword evidence="1" id="KW-1133">Transmembrane helix</keyword>
<dbReference type="InterPro" id="IPR016975">
    <property type="entry name" value="Cell_wall_LiaF"/>
</dbReference>
<dbReference type="InterPro" id="IPR047793">
    <property type="entry name" value="LiaF_C"/>
</dbReference>
<keyword evidence="1" id="KW-0472">Membrane</keyword>
<dbReference type="Pfam" id="PF09922">
    <property type="entry name" value="LiaF-like_C"/>
    <property type="match status" value="1"/>
</dbReference>
<dbReference type="InterPro" id="IPR054331">
    <property type="entry name" value="LiaF_TM"/>
</dbReference>
<protein>
    <submittedName>
        <fullName evidence="4">Cell wall-active antibiotics response protein</fullName>
    </submittedName>
</protein>
<dbReference type="EMBL" id="CP071182">
    <property type="protein sequence ID" value="QSO46381.1"/>
    <property type="molecule type" value="Genomic_DNA"/>
</dbReference>
<evidence type="ECO:0000313" key="4">
    <source>
        <dbReference type="EMBL" id="QSO46381.1"/>
    </source>
</evidence>
<evidence type="ECO:0000313" key="5">
    <source>
        <dbReference type="Proteomes" id="UP000663505"/>
    </source>
</evidence>
<reference evidence="4 5" key="1">
    <citation type="submission" date="2021-02" db="EMBL/GenBank/DDBJ databases">
        <title>Alicyclobacillus curvatus sp. nov. and Alicyclobacillus mengziensis sp. nov., two acidophilic bacteria isolated from acid mine drainage.</title>
        <authorList>
            <person name="Huang Y."/>
        </authorList>
    </citation>
    <scope>NUCLEOTIDE SEQUENCE [LARGE SCALE GENOMIC DNA]</scope>
    <source>
        <strain evidence="4 5">S30H14</strain>
    </source>
</reference>
<dbReference type="PIRSF" id="PIRSF031509">
    <property type="entry name" value="Cell_wall_LiaF/YvqF"/>
    <property type="match status" value="1"/>
</dbReference>
<evidence type="ECO:0000259" key="2">
    <source>
        <dbReference type="Pfam" id="PF09922"/>
    </source>
</evidence>
<feature type="transmembrane region" description="Helical" evidence="1">
    <location>
        <begin position="59"/>
        <end position="75"/>
    </location>
</feature>
<dbReference type="AlphaFoldDB" id="A0A9X7Z6H8"/>